<evidence type="ECO:0000313" key="1">
    <source>
        <dbReference type="EMBL" id="CAL1592896.1"/>
    </source>
</evidence>
<organism evidence="1 2">
    <name type="scientific">Knipowitschia caucasica</name>
    <name type="common">Caucasian dwarf goby</name>
    <name type="synonym">Pomatoschistus caucasicus</name>
    <dbReference type="NCBI Taxonomy" id="637954"/>
    <lineage>
        <taxon>Eukaryota</taxon>
        <taxon>Metazoa</taxon>
        <taxon>Chordata</taxon>
        <taxon>Craniata</taxon>
        <taxon>Vertebrata</taxon>
        <taxon>Euteleostomi</taxon>
        <taxon>Actinopterygii</taxon>
        <taxon>Neopterygii</taxon>
        <taxon>Teleostei</taxon>
        <taxon>Neoteleostei</taxon>
        <taxon>Acanthomorphata</taxon>
        <taxon>Gobiaria</taxon>
        <taxon>Gobiiformes</taxon>
        <taxon>Gobioidei</taxon>
        <taxon>Gobiidae</taxon>
        <taxon>Gobiinae</taxon>
        <taxon>Knipowitschia</taxon>
    </lineage>
</organism>
<proteinExistence type="predicted"/>
<accession>A0AAV2KV28</accession>
<gene>
    <name evidence="1" type="ORF">KC01_LOCUS22084</name>
</gene>
<dbReference type="Proteomes" id="UP001497482">
    <property type="component" value="Chromosome 2"/>
</dbReference>
<sequence length="137" mass="15328">MTGHRPESSDDMGGLWKFRASGNTLHTVVSKLTALQVDLVSYMDDLAEEIGVRPSRLWLFFTDYPLFKRVLSLHIRSHVPGSQDENEVEDESNASSTGRWLKLMVAMTAGGAALYFLHDRSPDTISSLMSKIRLITT</sequence>
<reference evidence="1 2" key="1">
    <citation type="submission" date="2024-04" db="EMBL/GenBank/DDBJ databases">
        <authorList>
            <person name="Waldvogel A.-M."/>
            <person name="Schoenle A."/>
        </authorList>
    </citation>
    <scope>NUCLEOTIDE SEQUENCE [LARGE SCALE GENOMIC DNA]</scope>
</reference>
<dbReference type="EMBL" id="OZ035824">
    <property type="protein sequence ID" value="CAL1592896.1"/>
    <property type="molecule type" value="Genomic_DNA"/>
</dbReference>
<evidence type="ECO:0000313" key="2">
    <source>
        <dbReference type="Proteomes" id="UP001497482"/>
    </source>
</evidence>
<protein>
    <submittedName>
        <fullName evidence="1">Uncharacterized protein</fullName>
    </submittedName>
</protein>
<keyword evidence="2" id="KW-1185">Reference proteome</keyword>
<name>A0AAV2KV28_KNICA</name>
<dbReference type="AlphaFoldDB" id="A0AAV2KV28"/>